<dbReference type="SUPFAM" id="SSF47220">
    <property type="entry name" value="alpha-catenin/vinculin-like"/>
    <property type="match status" value="3"/>
</dbReference>
<organism evidence="5 6">
    <name type="scientific">Polypedilum vanderplanki</name>
    <name type="common">Sleeping chironomid midge</name>
    <dbReference type="NCBI Taxonomy" id="319348"/>
    <lineage>
        <taxon>Eukaryota</taxon>
        <taxon>Metazoa</taxon>
        <taxon>Ecdysozoa</taxon>
        <taxon>Arthropoda</taxon>
        <taxon>Hexapoda</taxon>
        <taxon>Insecta</taxon>
        <taxon>Pterygota</taxon>
        <taxon>Neoptera</taxon>
        <taxon>Endopterygota</taxon>
        <taxon>Diptera</taxon>
        <taxon>Nematocera</taxon>
        <taxon>Chironomoidea</taxon>
        <taxon>Chironomidae</taxon>
        <taxon>Chironominae</taxon>
        <taxon>Polypedilum</taxon>
        <taxon>Polypedilum</taxon>
    </lineage>
</organism>
<dbReference type="PANTHER" id="PTHR46342">
    <property type="entry name" value="ALPHA-CATULIN"/>
    <property type="match status" value="1"/>
</dbReference>
<feature type="compositionally biased region" description="Polar residues" evidence="4">
    <location>
        <begin position="827"/>
        <end position="844"/>
    </location>
</feature>
<dbReference type="InterPro" id="IPR006077">
    <property type="entry name" value="Vinculin/catenin"/>
</dbReference>
<evidence type="ECO:0000313" key="6">
    <source>
        <dbReference type="Proteomes" id="UP001107558"/>
    </source>
</evidence>
<dbReference type="EMBL" id="JADBJN010000003">
    <property type="protein sequence ID" value="KAG5672213.1"/>
    <property type="molecule type" value="Genomic_DNA"/>
</dbReference>
<dbReference type="InterPro" id="IPR001033">
    <property type="entry name" value="Alpha_catenin"/>
</dbReference>
<dbReference type="GO" id="GO:0051015">
    <property type="term" value="F:actin filament binding"/>
    <property type="evidence" value="ECO:0007669"/>
    <property type="project" value="InterPro"/>
</dbReference>
<keyword evidence="3" id="KW-0963">Cytoplasm</keyword>
<dbReference type="GO" id="GO:0007155">
    <property type="term" value="P:cell adhesion"/>
    <property type="evidence" value="ECO:0007669"/>
    <property type="project" value="InterPro"/>
</dbReference>
<comment type="caution">
    <text evidence="5">The sequence shown here is derived from an EMBL/GenBank/DDBJ whole genome shotgun (WGS) entry which is preliminary data.</text>
</comment>
<comment type="subcellular location">
    <subcellularLocation>
        <location evidence="1">Cytoplasm</location>
    </subcellularLocation>
</comment>
<keyword evidence="6" id="KW-1185">Reference proteome</keyword>
<dbReference type="Proteomes" id="UP001107558">
    <property type="component" value="Chromosome 3"/>
</dbReference>
<feature type="region of interest" description="Disordered" evidence="4">
    <location>
        <begin position="820"/>
        <end position="844"/>
    </location>
</feature>
<dbReference type="GO" id="GO:0007266">
    <property type="term" value="P:Rho protein signal transduction"/>
    <property type="evidence" value="ECO:0007669"/>
    <property type="project" value="InterPro"/>
</dbReference>
<evidence type="ECO:0000256" key="1">
    <source>
        <dbReference type="ARBA" id="ARBA00004496"/>
    </source>
</evidence>
<accession>A0A9J6BRD7</accession>
<evidence type="ECO:0000256" key="4">
    <source>
        <dbReference type="SAM" id="MobiDB-lite"/>
    </source>
</evidence>
<evidence type="ECO:0000313" key="5">
    <source>
        <dbReference type="EMBL" id="KAG5672213.1"/>
    </source>
</evidence>
<dbReference type="OrthoDB" id="9933814at2759"/>
<dbReference type="InterPro" id="IPR030045">
    <property type="entry name" value="CTNNAL1"/>
</dbReference>
<dbReference type="Pfam" id="PF01044">
    <property type="entry name" value="Vinculin"/>
    <property type="match status" value="2"/>
</dbReference>
<evidence type="ECO:0000256" key="3">
    <source>
        <dbReference type="ARBA" id="ARBA00022490"/>
    </source>
</evidence>
<evidence type="ECO:0000256" key="2">
    <source>
        <dbReference type="ARBA" id="ARBA00008376"/>
    </source>
</evidence>
<reference evidence="5" key="1">
    <citation type="submission" date="2021-03" db="EMBL/GenBank/DDBJ databases">
        <title>Chromosome level genome of the anhydrobiotic midge Polypedilum vanderplanki.</title>
        <authorList>
            <person name="Yoshida Y."/>
            <person name="Kikawada T."/>
            <person name="Gusev O."/>
        </authorList>
    </citation>
    <scope>NUCLEOTIDE SEQUENCE</scope>
    <source>
        <strain evidence="5">NIAS01</strain>
        <tissue evidence="5">Whole body or cell culture</tissue>
    </source>
</reference>
<name>A0A9J6BRD7_POLVA</name>
<proteinExistence type="inferred from homology"/>
<dbReference type="GO" id="GO:0045296">
    <property type="term" value="F:cadherin binding"/>
    <property type="evidence" value="ECO:0007669"/>
    <property type="project" value="InterPro"/>
</dbReference>
<feature type="compositionally biased region" description="Polar residues" evidence="4">
    <location>
        <begin position="312"/>
        <end position="325"/>
    </location>
</feature>
<feature type="compositionally biased region" description="Basic and acidic residues" evidence="4">
    <location>
        <begin position="327"/>
        <end position="358"/>
    </location>
</feature>
<dbReference type="InterPro" id="IPR036723">
    <property type="entry name" value="Alpha-catenin/vinculin-like_sf"/>
</dbReference>
<protein>
    <recommendedName>
        <fullName evidence="7">Alpha-catulin</fullName>
    </recommendedName>
</protein>
<comment type="similarity">
    <text evidence="2">Belongs to the vinculin/alpha-catenin family.</text>
</comment>
<feature type="region of interest" description="Disordered" evidence="4">
    <location>
        <begin position="308"/>
        <end position="374"/>
    </location>
</feature>
<dbReference type="PRINTS" id="PR00805">
    <property type="entry name" value="ALPHACATENIN"/>
</dbReference>
<feature type="region of interest" description="Disordered" evidence="4">
    <location>
        <begin position="618"/>
        <end position="643"/>
    </location>
</feature>
<sequence length="844" mass="95323">MNDPRRSSSSSHRLLQDVKTKSIERTLLPLIKQISTLIQHRSERPHITSERTLRAIGRVGQAVNLAVERFVTVGETIADDNHDIKQDMYDACKEARAAGSSIERLCDVAASDPTGYAQLDDRGPMVRAARALLGSVTRVLLLADIVVVKQLLLAKDRISRTLGRLESVATFTEFVKAFSVFGAEMVELAHITGDRQNDLKDERRRAQMSAARLVLERSTMMLLTSSKTSLRHPECTYSKENRDTVFCQMRRAMDLIHYVVKDGVLESTNDRNLSRQQTIEWDSERNTAFTCLKHFSRLVEMARPRFDRVPHQQPSAMTSSTSVAQGTDKDTNAERREREQLMRSNSERDRSTNSHPRELANMGGREFNDHHQHHQQRDVSLAKFSCRGEAAISIFLPDTREKLISALEKVCERTQDFTDSAYTTHEHRENILLLCDRAKLELNQLLRIAVNMEQHPNSSFDIDSCVDSVVGAANDLINQLVLTAQDQASDLPHLTKLGIELVTLLRTIALNHEIDRLQNSADRFHEHIDHMLEICKLLRHIAMTETLQVQAKFAEINVRIYGPQVITASKALCSYPNSKAMKENLEVFIDMWQWLTTDITTISKDILDLAQTNLKPEKQGYLSLPRPGKHGTTSKPLKPTRLDTEEQEKIAKSGLEMKMITNEMDAETDKWNSTTDENNDIVKRAKNMSAMAFSMYQFTKGEGSLRTTQDLFTQAEYFAEEANRLYKVVRQFSYQVPAGGPKKELLDHLDKVPTYVQTLQFCVKESTVGKSATFVKVDHVIQETKNLMNIISKVVSVCFDCANKYKLDFSGLSGKFTGNARDEEGNSGMQGSDSKGSATSEGSM</sequence>
<dbReference type="AlphaFoldDB" id="A0A9J6BRD7"/>
<evidence type="ECO:0008006" key="7">
    <source>
        <dbReference type="Google" id="ProtNLM"/>
    </source>
</evidence>
<dbReference type="GO" id="GO:0071944">
    <property type="term" value="C:cell periphery"/>
    <property type="evidence" value="ECO:0007669"/>
    <property type="project" value="UniProtKB-ARBA"/>
</dbReference>
<dbReference type="GO" id="GO:0005737">
    <property type="term" value="C:cytoplasm"/>
    <property type="evidence" value="ECO:0007669"/>
    <property type="project" value="UniProtKB-SubCell"/>
</dbReference>
<gene>
    <name evidence="5" type="ORF">PVAND_002357</name>
</gene>
<dbReference type="PANTHER" id="PTHR46342:SF1">
    <property type="entry name" value="ALPHA-CATULIN"/>
    <property type="match status" value="1"/>
</dbReference>
<dbReference type="Gene3D" id="1.20.120.230">
    <property type="entry name" value="Alpha-catenin/vinculin-like"/>
    <property type="match status" value="4"/>
</dbReference>